<dbReference type="EMBL" id="QXUF01000008">
    <property type="protein sequence ID" value="RIN02644.1"/>
    <property type="molecule type" value="Genomic_DNA"/>
</dbReference>
<dbReference type="Proteomes" id="UP000286317">
    <property type="component" value="Unassembled WGS sequence"/>
</dbReference>
<dbReference type="PROSITE" id="PS01229">
    <property type="entry name" value="COF_2"/>
    <property type="match status" value="1"/>
</dbReference>
<dbReference type="SFLD" id="SFLDG01140">
    <property type="entry name" value="C2.B:_Phosphomannomutase_and_P"/>
    <property type="match status" value="1"/>
</dbReference>
<accession>A0A418IIF0</accession>
<dbReference type="InterPro" id="IPR006379">
    <property type="entry name" value="HAD-SF_hydro_IIB"/>
</dbReference>
<keyword evidence="1" id="KW-0378">Hydrolase</keyword>
<dbReference type="GO" id="GO:0016791">
    <property type="term" value="F:phosphatase activity"/>
    <property type="evidence" value="ECO:0007669"/>
    <property type="project" value="TreeGrafter"/>
</dbReference>
<sequence length="268" mass="30785">MIKVIAVDMDGTFLDSNKMYDEQRFDKIFQQLKAQNIKFIAASGNQYAKLKSIFGERDMFFVAENGAVIYEGNTLYDYQAFDRDFYQAIIDYLNIDRGINNLIVCGLNSAYILKDNTDAFKKDAHFYYRKLKEIDSFQDLPEDEYVKIALNINRESHPSLDEDLSNKFSENLKLVSSGRDSIDLIIPGMTKGSALQRLLKYWEINEEDLMAFGDANNDLDMLQLAKHSYVMANSEDETLFKVANYVAPSHDEQGVLTTIEEKVLHPLN</sequence>
<comment type="caution">
    <text evidence="1">The sequence shown here is derived from an EMBL/GenBank/DDBJ whole genome shotgun (WGS) entry which is preliminary data.</text>
</comment>
<dbReference type="NCBIfam" id="TIGR00099">
    <property type="entry name" value="Cof-subfamily"/>
    <property type="match status" value="1"/>
</dbReference>
<dbReference type="InterPro" id="IPR036412">
    <property type="entry name" value="HAD-like_sf"/>
</dbReference>
<evidence type="ECO:0000313" key="1">
    <source>
        <dbReference type="EMBL" id="RIN02644.1"/>
    </source>
</evidence>
<keyword evidence="2" id="KW-1185">Reference proteome</keyword>
<evidence type="ECO:0000313" key="2">
    <source>
        <dbReference type="Proteomes" id="UP000286317"/>
    </source>
</evidence>
<protein>
    <submittedName>
        <fullName evidence="1">HAD family hydrolase</fullName>
    </submittedName>
</protein>
<dbReference type="SUPFAM" id="SSF56784">
    <property type="entry name" value="HAD-like"/>
    <property type="match status" value="1"/>
</dbReference>
<dbReference type="Pfam" id="PF08282">
    <property type="entry name" value="Hydrolase_3"/>
    <property type="match status" value="1"/>
</dbReference>
<gene>
    <name evidence="1" type="ORF">BU112_02025</name>
</gene>
<dbReference type="GO" id="GO:0005829">
    <property type="term" value="C:cytosol"/>
    <property type="evidence" value="ECO:0007669"/>
    <property type="project" value="TreeGrafter"/>
</dbReference>
<name>A0A418IIF0_9STAP</name>
<organism evidence="1 2">
    <name type="scientific">Staphylococcus shinii</name>
    <dbReference type="NCBI Taxonomy" id="2912228"/>
    <lineage>
        <taxon>Bacteria</taxon>
        <taxon>Bacillati</taxon>
        <taxon>Bacillota</taxon>
        <taxon>Bacilli</taxon>
        <taxon>Bacillales</taxon>
        <taxon>Staphylococcaceae</taxon>
        <taxon>Staphylococcus</taxon>
    </lineage>
</organism>
<proteinExistence type="predicted"/>
<dbReference type="PANTHER" id="PTHR10000">
    <property type="entry name" value="PHOSPHOSERINE PHOSPHATASE"/>
    <property type="match status" value="1"/>
</dbReference>
<dbReference type="InterPro" id="IPR000150">
    <property type="entry name" value="Cof"/>
</dbReference>
<dbReference type="OrthoDB" id="9814970at2"/>
<reference evidence="1 2" key="1">
    <citation type="journal article" date="2016" name="Front. Microbiol.">
        <title>Comprehensive Phylogenetic Analysis of Bovine Non-aureus Staphylococci Species Based on Whole-Genome Sequencing.</title>
        <authorList>
            <person name="Naushad S."/>
            <person name="Barkema H.W."/>
            <person name="Luby C."/>
            <person name="Condas L.A."/>
            <person name="Nobrega D.B."/>
            <person name="Carson D.A."/>
            <person name="De Buck J."/>
        </authorList>
    </citation>
    <scope>NUCLEOTIDE SEQUENCE [LARGE SCALE GENOMIC DNA]</scope>
    <source>
        <strain evidence="1 2">SNUC 4554</strain>
    </source>
</reference>
<dbReference type="PANTHER" id="PTHR10000:SF53">
    <property type="entry name" value="5-AMINO-6-(5-PHOSPHO-D-RIBITYLAMINO)URACIL PHOSPHATASE YBJI-RELATED"/>
    <property type="match status" value="1"/>
</dbReference>
<dbReference type="Gene3D" id="3.30.1240.10">
    <property type="match status" value="1"/>
</dbReference>
<dbReference type="AlphaFoldDB" id="A0A418IIF0"/>
<dbReference type="SFLD" id="SFLDS00003">
    <property type="entry name" value="Haloacid_Dehalogenase"/>
    <property type="match status" value="1"/>
</dbReference>
<dbReference type="GO" id="GO:0000287">
    <property type="term" value="F:magnesium ion binding"/>
    <property type="evidence" value="ECO:0007669"/>
    <property type="project" value="TreeGrafter"/>
</dbReference>
<dbReference type="InterPro" id="IPR023214">
    <property type="entry name" value="HAD_sf"/>
</dbReference>
<dbReference type="CDD" id="cd07518">
    <property type="entry name" value="HAD_YbiV-Like"/>
    <property type="match status" value="1"/>
</dbReference>
<dbReference type="RefSeq" id="WP_107548439.1">
    <property type="nucleotide sequence ID" value="NZ_CP188208.1"/>
</dbReference>
<dbReference type="NCBIfam" id="TIGR01484">
    <property type="entry name" value="HAD-SF-IIB"/>
    <property type="match status" value="1"/>
</dbReference>
<dbReference type="Gene3D" id="3.40.50.1000">
    <property type="entry name" value="HAD superfamily/HAD-like"/>
    <property type="match status" value="1"/>
</dbReference>